<dbReference type="RefSeq" id="WP_091630704.1">
    <property type="nucleotide sequence ID" value="NZ_CP109071.1"/>
</dbReference>
<gene>
    <name evidence="1" type="ORF">GA0070608_4807</name>
    <name evidence="2" type="ORF">OIE14_27180</name>
</gene>
<dbReference type="InterPro" id="IPR018641">
    <property type="entry name" value="Trfase_1_rSAM/seldom-assoc"/>
</dbReference>
<dbReference type="NCBIfam" id="TIGR04282">
    <property type="entry name" value="glyco_like_cofC"/>
    <property type="match status" value="1"/>
</dbReference>
<dbReference type="InterPro" id="IPR029044">
    <property type="entry name" value="Nucleotide-diphossugar_trans"/>
</dbReference>
<dbReference type="EMBL" id="FMIC01000002">
    <property type="protein sequence ID" value="SCL71958.1"/>
    <property type="molecule type" value="Genomic_DNA"/>
</dbReference>
<proteinExistence type="predicted"/>
<keyword evidence="4" id="KW-1185">Reference proteome</keyword>
<reference evidence="2 4" key="2">
    <citation type="submission" date="2022-10" db="EMBL/GenBank/DDBJ databases">
        <title>The complete genomes of actinobacterial strains from the NBC collection.</title>
        <authorList>
            <person name="Joergensen T.S."/>
            <person name="Alvarez Arevalo M."/>
            <person name="Sterndorff E.B."/>
            <person name="Faurdal D."/>
            <person name="Vuksanovic O."/>
            <person name="Mourched A.-S."/>
            <person name="Charusanti P."/>
            <person name="Shaw S."/>
            <person name="Blin K."/>
            <person name="Weber T."/>
        </authorList>
    </citation>
    <scope>NUCLEOTIDE SEQUENCE [LARGE SCALE GENOMIC DNA]</scope>
    <source>
        <strain evidence="2 4">NBC 01809</strain>
    </source>
</reference>
<sequence length="226" mass="23424">MTVLLVMAKAPVPGAVKTRLGPPATPGQAARLAAAALLDTIDAARATPGVTAVLALSGRIEDAEAGDELSAALVGWSVLPQRGGGLGERLTNAYADVAESFPGQEVVQVGMDTPQLTPARLRAAIHRLASTDAVLGRAVDGGWWALGLREPRHAVALRDVPMSTPQTARHTWAALVGRGLRVAPLPVLRDVDVWTDALAVAAEATESRFARQVATLRPTLVPGGLP</sequence>
<dbReference type="Proteomes" id="UP000199343">
    <property type="component" value="Unassembled WGS sequence"/>
</dbReference>
<reference evidence="1 3" key="1">
    <citation type="submission" date="2016-06" db="EMBL/GenBank/DDBJ databases">
        <authorList>
            <person name="Kjaerup R.B."/>
            <person name="Dalgaard T.S."/>
            <person name="Juul-Madsen H.R."/>
        </authorList>
    </citation>
    <scope>NUCLEOTIDE SEQUENCE [LARGE SCALE GENOMIC DNA]</scope>
    <source>
        <strain evidence="1 3">DSM 43363</strain>
    </source>
</reference>
<dbReference type="PANTHER" id="PTHR36529">
    <property type="entry name" value="SLL1095 PROTEIN"/>
    <property type="match status" value="1"/>
</dbReference>
<dbReference type="SUPFAM" id="SSF53448">
    <property type="entry name" value="Nucleotide-diphospho-sugar transferases"/>
    <property type="match status" value="1"/>
</dbReference>
<dbReference type="Pfam" id="PF09837">
    <property type="entry name" value="DUF2064"/>
    <property type="match status" value="1"/>
</dbReference>
<dbReference type="OrthoDB" id="9798250at2"/>
<dbReference type="Proteomes" id="UP001334804">
    <property type="component" value="Chromosome"/>
</dbReference>
<organism evidence="1 3">
    <name type="scientific">Micromonospora peucetia</name>
    <dbReference type="NCBI Taxonomy" id="47871"/>
    <lineage>
        <taxon>Bacteria</taxon>
        <taxon>Bacillati</taxon>
        <taxon>Actinomycetota</taxon>
        <taxon>Actinomycetes</taxon>
        <taxon>Micromonosporales</taxon>
        <taxon>Micromonosporaceae</taxon>
        <taxon>Micromonospora</taxon>
    </lineage>
</organism>
<dbReference type="STRING" id="47871.GA0070608_4807"/>
<evidence type="ECO:0000313" key="4">
    <source>
        <dbReference type="Proteomes" id="UP001334804"/>
    </source>
</evidence>
<protein>
    <submittedName>
        <fullName evidence="2">TIGR04282 family arsenosugar biosynthesis glycosyltransferase</fullName>
    </submittedName>
</protein>
<evidence type="ECO:0000313" key="2">
    <source>
        <dbReference type="EMBL" id="WSA31764.1"/>
    </source>
</evidence>
<evidence type="ECO:0000313" key="1">
    <source>
        <dbReference type="EMBL" id="SCL71958.1"/>
    </source>
</evidence>
<dbReference type="Gene3D" id="3.90.550.10">
    <property type="entry name" value="Spore Coat Polysaccharide Biosynthesis Protein SpsA, Chain A"/>
    <property type="match status" value="1"/>
</dbReference>
<dbReference type="AlphaFoldDB" id="A0A1C6W072"/>
<dbReference type="PANTHER" id="PTHR36529:SF1">
    <property type="entry name" value="GLYCOSYLTRANSFERASE"/>
    <property type="match status" value="1"/>
</dbReference>
<evidence type="ECO:0000313" key="3">
    <source>
        <dbReference type="Proteomes" id="UP000199343"/>
    </source>
</evidence>
<name>A0A1C6W072_9ACTN</name>
<dbReference type="EMBL" id="CP109071">
    <property type="protein sequence ID" value="WSA31764.1"/>
    <property type="molecule type" value="Genomic_DNA"/>
</dbReference>
<accession>A0A1C6W072</accession>